<dbReference type="InterPro" id="IPR000618">
    <property type="entry name" value="Insect_cuticle"/>
</dbReference>
<dbReference type="Pfam" id="PF00379">
    <property type="entry name" value="Chitin_bind_4"/>
    <property type="match status" value="1"/>
</dbReference>
<dbReference type="GeneID" id="117642945"/>
<keyword evidence="1 2" id="KW-0193">Cuticle</keyword>
<accession>A0A6P8YTR8</accession>
<dbReference type="PROSITE" id="PS00233">
    <property type="entry name" value="CHIT_BIND_RR_1"/>
    <property type="match status" value="1"/>
</dbReference>
<dbReference type="GO" id="GO:0062129">
    <property type="term" value="C:chitin-based extracellular matrix"/>
    <property type="evidence" value="ECO:0007669"/>
    <property type="project" value="TreeGrafter"/>
</dbReference>
<reference evidence="5" key="1">
    <citation type="submission" date="2025-08" db="UniProtKB">
        <authorList>
            <consortium name="RefSeq"/>
        </authorList>
    </citation>
    <scope>IDENTIFICATION</scope>
    <source>
        <tissue evidence="5">Total insect</tissue>
    </source>
</reference>
<protein>
    <submittedName>
        <fullName evidence="5">Larval cuticle protein 65Ag1-like</fullName>
    </submittedName>
</protein>
<evidence type="ECO:0000313" key="4">
    <source>
        <dbReference type="Proteomes" id="UP000515158"/>
    </source>
</evidence>
<dbReference type="KEGG" id="tpal:117642945"/>
<gene>
    <name evidence="5" type="primary">LOC117642945</name>
</gene>
<feature type="region of interest" description="Disordered" evidence="3">
    <location>
        <begin position="106"/>
        <end position="149"/>
    </location>
</feature>
<dbReference type="PANTHER" id="PTHR10380">
    <property type="entry name" value="CUTICLE PROTEIN"/>
    <property type="match status" value="1"/>
</dbReference>
<dbReference type="Proteomes" id="UP000515158">
    <property type="component" value="Unplaced"/>
</dbReference>
<dbReference type="PROSITE" id="PS51155">
    <property type="entry name" value="CHIT_BIND_RR_2"/>
    <property type="match status" value="1"/>
</dbReference>
<dbReference type="PANTHER" id="PTHR10380:SF224">
    <property type="entry name" value="CUTICULAR PROTEIN 12A"/>
    <property type="match status" value="1"/>
</dbReference>
<evidence type="ECO:0000256" key="1">
    <source>
        <dbReference type="ARBA" id="ARBA00022460"/>
    </source>
</evidence>
<feature type="compositionally biased region" description="Pro residues" evidence="3">
    <location>
        <begin position="108"/>
        <end position="127"/>
    </location>
</feature>
<feature type="compositionally biased region" description="Low complexity" evidence="3">
    <location>
        <begin position="131"/>
        <end position="141"/>
    </location>
</feature>
<evidence type="ECO:0000313" key="5">
    <source>
        <dbReference type="RefSeq" id="XP_034237472.1"/>
    </source>
</evidence>
<dbReference type="GO" id="GO:0008010">
    <property type="term" value="F:structural constituent of chitin-based larval cuticle"/>
    <property type="evidence" value="ECO:0007669"/>
    <property type="project" value="TreeGrafter"/>
</dbReference>
<evidence type="ECO:0000256" key="2">
    <source>
        <dbReference type="PROSITE-ProRule" id="PRU00497"/>
    </source>
</evidence>
<name>A0A6P8YTR8_THRPL</name>
<evidence type="ECO:0000256" key="3">
    <source>
        <dbReference type="SAM" id="MobiDB-lite"/>
    </source>
</evidence>
<dbReference type="InParanoid" id="A0A6P8YTR8"/>
<feature type="non-terminal residue" evidence="5">
    <location>
        <position position="1"/>
    </location>
</feature>
<dbReference type="InterPro" id="IPR031311">
    <property type="entry name" value="CHIT_BIND_RR_consensus"/>
</dbReference>
<dbReference type="OrthoDB" id="6629557at2759"/>
<organism evidence="5">
    <name type="scientific">Thrips palmi</name>
    <name type="common">Melon thrips</name>
    <dbReference type="NCBI Taxonomy" id="161013"/>
    <lineage>
        <taxon>Eukaryota</taxon>
        <taxon>Metazoa</taxon>
        <taxon>Ecdysozoa</taxon>
        <taxon>Arthropoda</taxon>
        <taxon>Hexapoda</taxon>
        <taxon>Insecta</taxon>
        <taxon>Pterygota</taxon>
        <taxon>Neoptera</taxon>
        <taxon>Paraneoptera</taxon>
        <taxon>Thysanoptera</taxon>
        <taxon>Terebrantia</taxon>
        <taxon>Thripoidea</taxon>
        <taxon>Thripidae</taxon>
        <taxon>Thrips</taxon>
    </lineage>
</organism>
<dbReference type="InterPro" id="IPR050468">
    <property type="entry name" value="Cuticle_Struct_Prot"/>
</dbReference>
<keyword evidence="4" id="KW-1185">Reference proteome</keyword>
<dbReference type="AlphaFoldDB" id="A0A6P8YTR8"/>
<proteinExistence type="predicted"/>
<dbReference type="RefSeq" id="XP_034237472.1">
    <property type="nucleotide sequence ID" value="XM_034381581.1"/>
</dbReference>
<sequence>LVSVTCAASPDARTRRVCCAGAAAARCRPRRVRVPAQQGNGEYSFSYELSDGSARSEQAVLQAAGTPDEFLLVTGSFRWTSPDGQVTQVDYTADVNGYHPTVVQYKPPLAPSRTPPPPRLPPPAPRPVPRRGPLLGPLPAGQGESLNSYNPVQTLLPTLIG</sequence>
<dbReference type="PRINTS" id="PR00947">
    <property type="entry name" value="CUTICLE"/>
</dbReference>